<name>A0ABY3VXJ7_9MYCO</name>
<sequence>MADHADVSGPMTLPRRPRNPAQSCAGGAITAPASAAAGILPRHPAPPAEIAQARVFERLLQSEHAELSELAHRVAAEGNQQPGLASGELTQLRARIAEIDGLLGALQGRFPHSNAK</sequence>
<feature type="region of interest" description="Disordered" evidence="1">
    <location>
        <begin position="1"/>
        <end position="26"/>
    </location>
</feature>
<dbReference type="EMBL" id="CP092488">
    <property type="protein sequence ID" value="UMB71886.1"/>
    <property type="molecule type" value="Genomic_DNA"/>
</dbReference>
<gene>
    <name evidence="2" type="ORF">MKK62_12085</name>
</gene>
<keyword evidence="3" id="KW-1185">Reference proteome</keyword>
<evidence type="ECO:0000256" key="1">
    <source>
        <dbReference type="SAM" id="MobiDB-lite"/>
    </source>
</evidence>
<protein>
    <submittedName>
        <fullName evidence="2">Uncharacterized protein</fullName>
    </submittedName>
</protein>
<proteinExistence type="predicted"/>
<dbReference type="RefSeq" id="WP_240263614.1">
    <property type="nucleotide sequence ID" value="NZ_CP092488.2"/>
</dbReference>
<evidence type="ECO:0000313" key="3">
    <source>
        <dbReference type="Proteomes" id="UP001055336"/>
    </source>
</evidence>
<evidence type="ECO:0000313" key="2">
    <source>
        <dbReference type="EMBL" id="UMB71886.1"/>
    </source>
</evidence>
<dbReference type="Proteomes" id="UP001055336">
    <property type="component" value="Chromosome"/>
</dbReference>
<organism evidence="2 3">
    <name type="scientific">Mycobacterium paraterrae</name>
    <dbReference type="NCBI Taxonomy" id="577492"/>
    <lineage>
        <taxon>Bacteria</taxon>
        <taxon>Bacillati</taxon>
        <taxon>Actinomycetota</taxon>
        <taxon>Actinomycetes</taxon>
        <taxon>Mycobacteriales</taxon>
        <taxon>Mycobacteriaceae</taxon>
        <taxon>Mycobacterium</taxon>
    </lineage>
</organism>
<reference evidence="2" key="1">
    <citation type="submission" date="2022-08" db="EMBL/GenBank/DDBJ databases">
        <title>Whole genome sequencing of non-tuberculosis mycobacteria type-strains.</title>
        <authorList>
            <person name="Igarashi Y."/>
            <person name="Osugi A."/>
            <person name="Mitarai S."/>
        </authorList>
    </citation>
    <scope>NUCLEOTIDE SEQUENCE</scope>
    <source>
        <strain evidence="2">DSM 45127</strain>
    </source>
</reference>
<accession>A0ABY3VXJ7</accession>